<accession>A0ACB7ZRD4</accession>
<protein>
    <submittedName>
        <fullName evidence="1">Uncharacterized protein</fullName>
    </submittedName>
</protein>
<dbReference type="EMBL" id="MU269099">
    <property type="protein sequence ID" value="KAH7903242.1"/>
    <property type="molecule type" value="Genomic_DNA"/>
</dbReference>
<gene>
    <name evidence="1" type="ORF">BJ138DRAFT_1120571</name>
</gene>
<evidence type="ECO:0000313" key="1">
    <source>
        <dbReference type="EMBL" id="KAH7903242.1"/>
    </source>
</evidence>
<reference evidence="1" key="1">
    <citation type="journal article" date="2021" name="New Phytol.">
        <title>Evolutionary innovations through gain and loss of genes in the ectomycorrhizal Boletales.</title>
        <authorList>
            <person name="Wu G."/>
            <person name="Miyauchi S."/>
            <person name="Morin E."/>
            <person name="Kuo A."/>
            <person name="Drula E."/>
            <person name="Varga T."/>
            <person name="Kohler A."/>
            <person name="Feng B."/>
            <person name="Cao Y."/>
            <person name="Lipzen A."/>
            <person name="Daum C."/>
            <person name="Hundley H."/>
            <person name="Pangilinan J."/>
            <person name="Johnson J."/>
            <person name="Barry K."/>
            <person name="LaButti K."/>
            <person name="Ng V."/>
            <person name="Ahrendt S."/>
            <person name="Min B."/>
            <person name="Choi I.G."/>
            <person name="Park H."/>
            <person name="Plett J.M."/>
            <person name="Magnuson J."/>
            <person name="Spatafora J.W."/>
            <person name="Nagy L.G."/>
            <person name="Henrissat B."/>
            <person name="Grigoriev I.V."/>
            <person name="Yang Z.L."/>
            <person name="Xu J."/>
            <person name="Martin F.M."/>
        </authorList>
    </citation>
    <scope>NUCLEOTIDE SEQUENCE</scope>
    <source>
        <strain evidence="1">ATCC 28755</strain>
    </source>
</reference>
<organism evidence="1 2">
    <name type="scientific">Hygrophoropsis aurantiaca</name>
    <dbReference type="NCBI Taxonomy" id="72124"/>
    <lineage>
        <taxon>Eukaryota</taxon>
        <taxon>Fungi</taxon>
        <taxon>Dikarya</taxon>
        <taxon>Basidiomycota</taxon>
        <taxon>Agaricomycotina</taxon>
        <taxon>Agaricomycetes</taxon>
        <taxon>Agaricomycetidae</taxon>
        <taxon>Boletales</taxon>
        <taxon>Coniophorineae</taxon>
        <taxon>Hygrophoropsidaceae</taxon>
        <taxon>Hygrophoropsis</taxon>
    </lineage>
</organism>
<dbReference type="Proteomes" id="UP000790377">
    <property type="component" value="Unassembled WGS sequence"/>
</dbReference>
<name>A0ACB7ZRD4_9AGAM</name>
<keyword evidence="2" id="KW-1185">Reference proteome</keyword>
<comment type="caution">
    <text evidence="1">The sequence shown here is derived from an EMBL/GenBank/DDBJ whole genome shotgun (WGS) entry which is preliminary data.</text>
</comment>
<proteinExistence type="predicted"/>
<evidence type="ECO:0000313" key="2">
    <source>
        <dbReference type="Proteomes" id="UP000790377"/>
    </source>
</evidence>
<sequence length="141" mass="15202">MSGSLLSQFRMQQVSSVDAAPPNGSQAPSRARSMTPMSPTPSRSTPSLRRERSESDAAAEAQQEAKRLKKFADELCKDYNLPDDALDTFLPLDPTRMMVDLKASILALGGSTKKSAAQKYLDSAEFKVCLANLDTACASLT</sequence>